<gene>
    <name evidence="4" type="ORF">D1010_04425</name>
</gene>
<accession>A0A5P8M399</accession>
<dbReference type="PANTHER" id="PTHR46558">
    <property type="entry name" value="TRACRIPTIONAL REGULATORY PROTEIN-RELATED-RELATED"/>
    <property type="match status" value="1"/>
</dbReference>
<keyword evidence="2" id="KW-0472">Membrane</keyword>
<evidence type="ECO:0000313" key="5">
    <source>
        <dbReference type="Proteomes" id="UP000326779"/>
    </source>
</evidence>
<keyword evidence="2" id="KW-1133">Transmembrane helix</keyword>
<dbReference type="PROSITE" id="PS50943">
    <property type="entry name" value="HTH_CROC1"/>
    <property type="match status" value="1"/>
</dbReference>
<evidence type="ECO:0000313" key="4">
    <source>
        <dbReference type="EMBL" id="QFR22745.1"/>
    </source>
</evidence>
<protein>
    <submittedName>
        <fullName evidence="4">Helix-turn-helix domain-containing protein</fullName>
    </submittedName>
</protein>
<dbReference type="KEGG" id="lhb:D1010_04425"/>
<name>A0A5P8M399_9LACO</name>
<keyword evidence="1" id="KW-0238">DNA-binding</keyword>
<dbReference type="InterPro" id="IPR001387">
    <property type="entry name" value="Cro/C1-type_HTH"/>
</dbReference>
<dbReference type="AlphaFoldDB" id="A0A5P8M399"/>
<keyword evidence="2" id="KW-0812">Transmembrane</keyword>
<feature type="domain" description="HTH cro/C1-type" evidence="3">
    <location>
        <begin position="8"/>
        <end position="62"/>
    </location>
</feature>
<dbReference type="InterPro" id="IPR010982">
    <property type="entry name" value="Lambda_DNA-bd_dom_sf"/>
</dbReference>
<evidence type="ECO:0000259" key="3">
    <source>
        <dbReference type="PROSITE" id="PS50943"/>
    </source>
</evidence>
<sequence>MIEFGSTLKKVRLAQGLSQQQVADKLNLTRQTISKWENGRGYPDFENLILLSELYGVTIDQLVNRRTLNLDPVQVLTMNKKREKAMWLTRQAKIFLTAILLSIVAYTIIWWGKSAYETYRDQTALAPYVVYVKNVKRVGKVTRKEGPGITRLLKITSITLDNGDIILNPTVAKLKKRKLIVEINPWRDESEQNAYSISKRILAKNEK</sequence>
<evidence type="ECO:0000256" key="2">
    <source>
        <dbReference type="SAM" id="Phobius"/>
    </source>
</evidence>
<dbReference type="SMART" id="SM00530">
    <property type="entry name" value="HTH_XRE"/>
    <property type="match status" value="1"/>
</dbReference>
<reference evidence="4 5" key="1">
    <citation type="submission" date="2019-10" db="EMBL/GenBank/DDBJ databases">
        <title>The completed genome of Lactobacillus harbinensis M1.</title>
        <authorList>
            <person name="Zheng Y."/>
        </authorList>
    </citation>
    <scope>NUCLEOTIDE SEQUENCE [LARGE SCALE GENOMIC DNA]</scope>
    <source>
        <strain evidence="4 5">M1</strain>
    </source>
</reference>
<dbReference type="GO" id="GO:0003677">
    <property type="term" value="F:DNA binding"/>
    <property type="evidence" value="ECO:0007669"/>
    <property type="project" value="UniProtKB-KW"/>
</dbReference>
<dbReference type="Proteomes" id="UP000326779">
    <property type="component" value="Chromosome"/>
</dbReference>
<dbReference type="EMBL" id="CP045143">
    <property type="protein sequence ID" value="QFR22745.1"/>
    <property type="molecule type" value="Genomic_DNA"/>
</dbReference>
<feature type="transmembrane region" description="Helical" evidence="2">
    <location>
        <begin position="94"/>
        <end position="112"/>
    </location>
</feature>
<dbReference type="CDD" id="cd00093">
    <property type="entry name" value="HTH_XRE"/>
    <property type="match status" value="1"/>
</dbReference>
<organism evidence="4 5">
    <name type="scientific">Schleiferilactobacillus harbinensis</name>
    <dbReference type="NCBI Taxonomy" id="304207"/>
    <lineage>
        <taxon>Bacteria</taxon>
        <taxon>Bacillati</taxon>
        <taxon>Bacillota</taxon>
        <taxon>Bacilli</taxon>
        <taxon>Lactobacillales</taxon>
        <taxon>Lactobacillaceae</taxon>
        <taxon>Schleiferilactobacillus</taxon>
    </lineage>
</organism>
<proteinExistence type="predicted"/>
<dbReference type="SUPFAM" id="SSF47413">
    <property type="entry name" value="lambda repressor-like DNA-binding domains"/>
    <property type="match status" value="1"/>
</dbReference>
<dbReference type="Pfam" id="PF01381">
    <property type="entry name" value="HTH_3"/>
    <property type="match status" value="1"/>
</dbReference>
<evidence type="ECO:0000256" key="1">
    <source>
        <dbReference type="ARBA" id="ARBA00023125"/>
    </source>
</evidence>
<dbReference type="Gene3D" id="1.10.260.40">
    <property type="entry name" value="lambda repressor-like DNA-binding domains"/>
    <property type="match status" value="1"/>
</dbReference>
<dbReference type="PANTHER" id="PTHR46558:SF13">
    <property type="entry name" value="HTH-TYPE TRANSCRIPTIONAL REGULATOR IMMR"/>
    <property type="match status" value="1"/>
</dbReference>
<dbReference type="RefSeq" id="WP_152260332.1">
    <property type="nucleotide sequence ID" value="NZ_CP045143.1"/>
</dbReference>